<gene>
    <name evidence="1" type="ORF">INH39_03720</name>
</gene>
<evidence type="ECO:0000313" key="2">
    <source>
        <dbReference type="Proteomes" id="UP000831532"/>
    </source>
</evidence>
<proteinExistence type="predicted"/>
<dbReference type="Proteomes" id="UP000831532">
    <property type="component" value="Chromosome"/>
</dbReference>
<protein>
    <submittedName>
        <fullName evidence="1">Uncharacterized protein</fullName>
    </submittedName>
</protein>
<accession>A0ABY4AB07</accession>
<sequence length="97" mass="10521">MRFGALIDERKRLMDAALSEGQTYLRNADIPEKYRAPALAKSVKIGQQTLGMNAELSGAQKDVISTCARCSTSANRNWARPGSMGLLMFAGKALKSD</sequence>
<dbReference type="EMBL" id="CP063361">
    <property type="protein sequence ID" value="UOD30854.1"/>
    <property type="molecule type" value="Genomic_DNA"/>
</dbReference>
<keyword evidence="2" id="KW-1185">Reference proteome</keyword>
<name>A0ABY4AB07_9BURK</name>
<reference evidence="1 2" key="1">
    <citation type="submission" date="2020-10" db="EMBL/GenBank/DDBJ databases">
        <title>Genome analysis of Massilia species.</title>
        <authorList>
            <person name="Jung D.-H."/>
        </authorList>
    </citation>
    <scope>NUCLEOTIDE SEQUENCE [LARGE SCALE GENOMIC DNA]</scope>
    <source>
        <strain evidence="2">sipir</strain>
    </source>
</reference>
<dbReference type="RefSeq" id="WP_243492069.1">
    <property type="nucleotide sequence ID" value="NZ_CP063361.1"/>
</dbReference>
<evidence type="ECO:0000313" key="1">
    <source>
        <dbReference type="EMBL" id="UOD30854.1"/>
    </source>
</evidence>
<organism evidence="1 2">
    <name type="scientific">Massilia violaceinigra</name>
    <dbReference type="NCBI Taxonomy" id="2045208"/>
    <lineage>
        <taxon>Bacteria</taxon>
        <taxon>Pseudomonadati</taxon>
        <taxon>Pseudomonadota</taxon>
        <taxon>Betaproteobacteria</taxon>
        <taxon>Burkholderiales</taxon>
        <taxon>Oxalobacteraceae</taxon>
        <taxon>Telluria group</taxon>
        <taxon>Massilia</taxon>
    </lineage>
</organism>